<feature type="non-terminal residue" evidence="1">
    <location>
        <position position="1"/>
    </location>
</feature>
<proteinExistence type="predicted"/>
<evidence type="ECO:0000313" key="2">
    <source>
        <dbReference type="Proteomes" id="UP000801492"/>
    </source>
</evidence>
<gene>
    <name evidence="1" type="ORF">ILUMI_04576</name>
</gene>
<comment type="caution">
    <text evidence="1">The sequence shown here is derived from an EMBL/GenBank/DDBJ whole genome shotgun (WGS) entry which is preliminary data.</text>
</comment>
<reference evidence="1" key="1">
    <citation type="submission" date="2019-08" db="EMBL/GenBank/DDBJ databases">
        <title>The genome of the North American firefly Photinus pyralis.</title>
        <authorList>
            <consortium name="Photinus pyralis genome working group"/>
            <person name="Fallon T.R."/>
            <person name="Sander Lower S.E."/>
            <person name="Weng J.-K."/>
        </authorList>
    </citation>
    <scope>NUCLEOTIDE SEQUENCE</scope>
    <source>
        <strain evidence="1">TRF0915ILg1</strain>
        <tissue evidence="1">Whole body</tissue>
    </source>
</reference>
<sequence length="86" mass="9662">TCKRNGVDVTNCLHTRYSATRIAEHITKKIKMNLFKNIGKQNAKVCIIVDEASIVLRKSTLVIHLHCAVQSAPEPVMLYVALKELM</sequence>
<dbReference type="EMBL" id="VTPC01001538">
    <property type="protein sequence ID" value="KAF2901611.1"/>
    <property type="molecule type" value="Genomic_DNA"/>
</dbReference>
<organism evidence="1 2">
    <name type="scientific">Ignelater luminosus</name>
    <name type="common">Cucubano</name>
    <name type="synonym">Pyrophorus luminosus</name>
    <dbReference type="NCBI Taxonomy" id="2038154"/>
    <lineage>
        <taxon>Eukaryota</taxon>
        <taxon>Metazoa</taxon>
        <taxon>Ecdysozoa</taxon>
        <taxon>Arthropoda</taxon>
        <taxon>Hexapoda</taxon>
        <taxon>Insecta</taxon>
        <taxon>Pterygota</taxon>
        <taxon>Neoptera</taxon>
        <taxon>Endopterygota</taxon>
        <taxon>Coleoptera</taxon>
        <taxon>Polyphaga</taxon>
        <taxon>Elateriformia</taxon>
        <taxon>Elateroidea</taxon>
        <taxon>Elateridae</taxon>
        <taxon>Agrypninae</taxon>
        <taxon>Pyrophorini</taxon>
        <taxon>Ignelater</taxon>
    </lineage>
</organism>
<evidence type="ECO:0000313" key="1">
    <source>
        <dbReference type="EMBL" id="KAF2901611.1"/>
    </source>
</evidence>
<keyword evidence="2" id="KW-1185">Reference proteome</keyword>
<dbReference type="Proteomes" id="UP000801492">
    <property type="component" value="Unassembled WGS sequence"/>
</dbReference>
<dbReference type="AlphaFoldDB" id="A0A8K0DE22"/>
<accession>A0A8K0DE22</accession>
<protein>
    <submittedName>
        <fullName evidence="1">Uncharacterized protein</fullName>
    </submittedName>
</protein>
<name>A0A8K0DE22_IGNLU</name>
<dbReference type="OrthoDB" id="6599966at2759"/>